<dbReference type="WBParaSite" id="HNAJ_0000324901-mRNA-1">
    <property type="protein sequence ID" value="HNAJ_0000324901-mRNA-1"/>
    <property type="gene ID" value="HNAJ_0000324901"/>
</dbReference>
<reference evidence="4" key="1">
    <citation type="submission" date="2017-02" db="UniProtKB">
        <authorList>
            <consortium name="WormBaseParasite"/>
        </authorList>
    </citation>
    <scope>IDENTIFICATION</scope>
</reference>
<feature type="compositionally biased region" description="Basic and acidic residues" evidence="1">
    <location>
        <begin position="12"/>
        <end position="33"/>
    </location>
</feature>
<feature type="region of interest" description="Disordered" evidence="1">
    <location>
        <begin position="1"/>
        <end position="104"/>
    </location>
</feature>
<accession>A0A0R3T861</accession>
<protein>
    <submittedName>
        <fullName evidence="2 4">Uncharacterized protein</fullName>
    </submittedName>
</protein>
<dbReference type="Proteomes" id="UP000278807">
    <property type="component" value="Unassembled WGS sequence"/>
</dbReference>
<evidence type="ECO:0000313" key="3">
    <source>
        <dbReference type="Proteomes" id="UP000278807"/>
    </source>
</evidence>
<feature type="region of interest" description="Disordered" evidence="1">
    <location>
        <begin position="192"/>
        <end position="255"/>
    </location>
</feature>
<proteinExistence type="predicted"/>
<feature type="compositionally biased region" description="Polar residues" evidence="1">
    <location>
        <begin position="192"/>
        <end position="213"/>
    </location>
</feature>
<feature type="compositionally biased region" description="Polar residues" evidence="1">
    <location>
        <begin position="34"/>
        <end position="49"/>
    </location>
</feature>
<dbReference type="OrthoDB" id="10545286at2759"/>
<gene>
    <name evidence="2" type="ORF">HNAJ_LOCUS3250</name>
</gene>
<feature type="compositionally biased region" description="Basic and acidic residues" evidence="1">
    <location>
        <begin position="233"/>
        <end position="244"/>
    </location>
</feature>
<reference evidence="2 3" key="2">
    <citation type="submission" date="2018-11" db="EMBL/GenBank/DDBJ databases">
        <authorList>
            <consortium name="Pathogen Informatics"/>
        </authorList>
    </citation>
    <scope>NUCLEOTIDE SEQUENCE [LARGE SCALE GENOMIC DNA]</scope>
</reference>
<organism evidence="4">
    <name type="scientific">Rodentolepis nana</name>
    <name type="common">Dwarf tapeworm</name>
    <name type="synonym">Hymenolepis nana</name>
    <dbReference type="NCBI Taxonomy" id="102285"/>
    <lineage>
        <taxon>Eukaryota</taxon>
        <taxon>Metazoa</taxon>
        <taxon>Spiralia</taxon>
        <taxon>Lophotrochozoa</taxon>
        <taxon>Platyhelminthes</taxon>
        <taxon>Cestoda</taxon>
        <taxon>Eucestoda</taxon>
        <taxon>Cyclophyllidea</taxon>
        <taxon>Hymenolepididae</taxon>
        <taxon>Rodentolepis</taxon>
    </lineage>
</organism>
<dbReference type="AlphaFoldDB" id="A0A0R3T861"/>
<dbReference type="EMBL" id="UZAE01001837">
    <property type="protein sequence ID" value="VDN99109.1"/>
    <property type="molecule type" value="Genomic_DNA"/>
</dbReference>
<evidence type="ECO:0000313" key="4">
    <source>
        <dbReference type="WBParaSite" id="HNAJ_0000324901-mRNA-1"/>
    </source>
</evidence>
<evidence type="ECO:0000313" key="2">
    <source>
        <dbReference type="EMBL" id="VDN99109.1"/>
    </source>
</evidence>
<name>A0A0R3T861_RODNA</name>
<feature type="compositionally biased region" description="Basic residues" evidence="1">
    <location>
        <begin position="219"/>
        <end position="228"/>
    </location>
</feature>
<feature type="compositionally biased region" description="Acidic residues" evidence="1">
    <location>
        <begin position="50"/>
        <end position="60"/>
    </location>
</feature>
<evidence type="ECO:0000256" key="1">
    <source>
        <dbReference type="SAM" id="MobiDB-lite"/>
    </source>
</evidence>
<feature type="compositionally biased region" description="Polar residues" evidence="1">
    <location>
        <begin position="62"/>
        <end position="98"/>
    </location>
</feature>
<sequence>MEILPEPCDWSEFEKKQRRLEDTVSEKNEKKSLSTDMTSLEQRTLISISSDEEQTTDAVEEMSTQNRNGSLPSEGTNYSRMQPDTNETTKTLTTVPSKQKTDVPITPKPIEIAFSINQLTKMQDQVKKVHSAIPTTSFTIFCPTYNVNPEGIYLPSPSAFPSQPPMNPEFRVPLPIPQPCIKTVPIILTNPSLGSNCNEKPSTSLQGRRSGSSLEVDKPRRKYRRRSNAKVCDSSKEQIQEPGKRTAVTRPKRPCKSRQVSTLTTVSAMSGVKDGGLADESDCCFRKSLSCLPDASCSLQEFSADCPKCVAYAKQVGTLIKRLTAIANTPNDIISIFELKQLLVEMDNQNFTAIMIKLLEAFPREMVKHITA</sequence>
<keyword evidence="3" id="KW-1185">Reference proteome</keyword>